<protein>
    <submittedName>
        <fullName evidence="2">Uncharacterized protein</fullName>
    </submittedName>
</protein>
<dbReference type="GO" id="GO:0080044">
    <property type="term" value="F:quercetin 7-O-glucosyltransferase activity"/>
    <property type="evidence" value="ECO:0007669"/>
    <property type="project" value="TreeGrafter"/>
</dbReference>
<accession>A0AAP0KSX6</accession>
<dbReference type="PANTHER" id="PTHR11926:SF774">
    <property type="entry name" value="UDP-GLYCOSYLTRANSFERASE 85A1-RELATED"/>
    <property type="match status" value="1"/>
</dbReference>
<dbReference type="Gene3D" id="3.40.50.2000">
    <property type="entry name" value="Glycogen Phosphorylase B"/>
    <property type="match status" value="1"/>
</dbReference>
<sequence length="59" mass="6896">MPDMRFRDLPSFADSNDVLFDFLKEETQNCLKGQAIIFNTFDELEQEVFDAIESLFSRA</sequence>
<dbReference type="Proteomes" id="UP001419268">
    <property type="component" value="Unassembled WGS sequence"/>
</dbReference>
<evidence type="ECO:0000313" key="2">
    <source>
        <dbReference type="EMBL" id="KAK9157640.1"/>
    </source>
</evidence>
<gene>
    <name evidence="2" type="ORF">Scep_004214</name>
</gene>
<dbReference type="EMBL" id="JBBNAG010000002">
    <property type="protein sequence ID" value="KAK9157640.1"/>
    <property type="molecule type" value="Genomic_DNA"/>
</dbReference>
<dbReference type="PANTHER" id="PTHR11926">
    <property type="entry name" value="GLUCOSYL/GLUCURONOSYL TRANSFERASES"/>
    <property type="match status" value="1"/>
</dbReference>
<comment type="caution">
    <text evidence="2">The sequence shown here is derived from an EMBL/GenBank/DDBJ whole genome shotgun (WGS) entry which is preliminary data.</text>
</comment>
<name>A0AAP0KSX6_9MAGN</name>
<organism evidence="2 3">
    <name type="scientific">Stephania cephalantha</name>
    <dbReference type="NCBI Taxonomy" id="152367"/>
    <lineage>
        <taxon>Eukaryota</taxon>
        <taxon>Viridiplantae</taxon>
        <taxon>Streptophyta</taxon>
        <taxon>Embryophyta</taxon>
        <taxon>Tracheophyta</taxon>
        <taxon>Spermatophyta</taxon>
        <taxon>Magnoliopsida</taxon>
        <taxon>Ranunculales</taxon>
        <taxon>Menispermaceae</taxon>
        <taxon>Menispermoideae</taxon>
        <taxon>Cissampelideae</taxon>
        <taxon>Stephania</taxon>
    </lineage>
</organism>
<keyword evidence="3" id="KW-1185">Reference proteome</keyword>
<dbReference type="GO" id="GO:0080043">
    <property type="term" value="F:quercetin 3-O-glucosyltransferase activity"/>
    <property type="evidence" value="ECO:0007669"/>
    <property type="project" value="TreeGrafter"/>
</dbReference>
<comment type="similarity">
    <text evidence="1">Belongs to the UDP-glycosyltransferase family.</text>
</comment>
<dbReference type="AlphaFoldDB" id="A0AAP0KSX6"/>
<reference evidence="2 3" key="1">
    <citation type="submission" date="2024-01" db="EMBL/GenBank/DDBJ databases">
        <title>Genome assemblies of Stephania.</title>
        <authorList>
            <person name="Yang L."/>
        </authorList>
    </citation>
    <scope>NUCLEOTIDE SEQUENCE [LARGE SCALE GENOMIC DNA]</scope>
    <source>
        <strain evidence="2">JXDWG</strain>
        <tissue evidence="2">Leaf</tissue>
    </source>
</reference>
<evidence type="ECO:0000313" key="3">
    <source>
        <dbReference type="Proteomes" id="UP001419268"/>
    </source>
</evidence>
<proteinExistence type="inferred from homology"/>
<evidence type="ECO:0000256" key="1">
    <source>
        <dbReference type="ARBA" id="ARBA00009995"/>
    </source>
</evidence>